<organism evidence="2 3">
    <name type="scientific">Acanthosepion pharaonis</name>
    <name type="common">Pharaoh cuttlefish</name>
    <name type="synonym">Sepia pharaonis</name>
    <dbReference type="NCBI Taxonomy" id="158019"/>
    <lineage>
        <taxon>Eukaryota</taxon>
        <taxon>Metazoa</taxon>
        <taxon>Spiralia</taxon>
        <taxon>Lophotrochozoa</taxon>
        <taxon>Mollusca</taxon>
        <taxon>Cephalopoda</taxon>
        <taxon>Coleoidea</taxon>
        <taxon>Decapodiformes</taxon>
        <taxon>Sepiida</taxon>
        <taxon>Sepiina</taxon>
        <taxon>Sepiidae</taxon>
        <taxon>Acanthosepion</taxon>
    </lineage>
</organism>
<protein>
    <submittedName>
        <fullName evidence="2">Uncharacterized protein</fullName>
    </submittedName>
</protein>
<keyword evidence="1" id="KW-0812">Transmembrane</keyword>
<comment type="caution">
    <text evidence="2">The sequence shown here is derived from an EMBL/GenBank/DDBJ whole genome shotgun (WGS) entry which is preliminary data.</text>
</comment>
<dbReference type="AlphaFoldDB" id="A0A812DRQ9"/>
<accession>A0A812DRQ9</accession>
<gene>
    <name evidence="2" type="ORF">SPHA_61439</name>
</gene>
<feature type="transmembrane region" description="Helical" evidence="1">
    <location>
        <begin position="50"/>
        <end position="71"/>
    </location>
</feature>
<evidence type="ECO:0000256" key="1">
    <source>
        <dbReference type="SAM" id="Phobius"/>
    </source>
</evidence>
<proteinExistence type="predicted"/>
<evidence type="ECO:0000313" key="2">
    <source>
        <dbReference type="EMBL" id="CAE1309788.1"/>
    </source>
</evidence>
<keyword evidence="3" id="KW-1185">Reference proteome</keyword>
<keyword evidence="1" id="KW-1133">Transmembrane helix</keyword>
<keyword evidence="1" id="KW-0472">Membrane</keyword>
<sequence>MLAVKVSVVTHSFPQSFSSHSPLKAATFHSLSVALSPRSTYTSISFPSLFRWHFVVFLLSPPFGGISFLFLKHFSPVSVLEPFPSCPRFGGISFPSLFKVPFPSRPTFGGISFPSYFRWHIPAPPSKVPFPSRHPFGSIFFPSVFKMPFLSRTLFSGISFPPQ</sequence>
<dbReference type="Proteomes" id="UP000597762">
    <property type="component" value="Unassembled WGS sequence"/>
</dbReference>
<evidence type="ECO:0000313" key="3">
    <source>
        <dbReference type="Proteomes" id="UP000597762"/>
    </source>
</evidence>
<reference evidence="2" key="1">
    <citation type="submission" date="2021-01" db="EMBL/GenBank/DDBJ databases">
        <authorList>
            <person name="Li R."/>
            <person name="Bekaert M."/>
        </authorList>
    </citation>
    <scope>NUCLEOTIDE SEQUENCE</scope>
    <source>
        <strain evidence="2">Farmed</strain>
    </source>
</reference>
<dbReference type="EMBL" id="CAHIKZ030004347">
    <property type="protein sequence ID" value="CAE1309788.1"/>
    <property type="molecule type" value="Genomic_DNA"/>
</dbReference>
<name>A0A812DRQ9_ACAPH</name>